<proteinExistence type="predicted"/>
<evidence type="ECO:0000313" key="2">
    <source>
        <dbReference type="EMBL" id="MDO5975406.1"/>
    </source>
</evidence>
<reference evidence="2" key="1">
    <citation type="submission" date="2023-07" db="EMBL/GenBank/DDBJ databases">
        <title>Two novel species in the genus Flavivirga.</title>
        <authorList>
            <person name="Kwon K."/>
        </authorList>
    </citation>
    <scope>NUCLEOTIDE SEQUENCE</scope>
    <source>
        <strain evidence="2">KACC 14158</strain>
    </source>
</reference>
<sequence>MKKQLVLLVVIMTCFVTTNFAQKGNLRISNGFGINAAITKFDIATNNFVTKQGDGFLGGLSATVDIPHKPYNISFGMQLSESNIEILGRPTITSTEEAFIEYKIFAAQVTLLGHIKIIPDHFTIDLGPMLQYNSRLEFKNKDQKGYFVNNYTNLSAEDITTISQFNLNGAVGASAGIKNVKLKAQYVYGFTNILNKLNSQDVDPSGGNSSFKGNQNMLVFGVLFLF</sequence>
<dbReference type="Proteomes" id="UP001176806">
    <property type="component" value="Unassembled WGS sequence"/>
</dbReference>
<evidence type="ECO:0000256" key="1">
    <source>
        <dbReference type="SAM" id="SignalP"/>
    </source>
</evidence>
<accession>A0ABT8WQH9</accession>
<gene>
    <name evidence="2" type="ORF">Q4Q40_14515</name>
</gene>
<feature type="chain" id="PRO_5045605639" description="Outer membrane protein beta-barrel domain-containing protein" evidence="1">
    <location>
        <begin position="22"/>
        <end position="226"/>
    </location>
</feature>
<evidence type="ECO:0008006" key="4">
    <source>
        <dbReference type="Google" id="ProtNLM"/>
    </source>
</evidence>
<dbReference type="EMBL" id="JAUOEL010000005">
    <property type="protein sequence ID" value="MDO5975406.1"/>
    <property type="molecule type" value="Genomic_DNA"/>
</dbReference>
<comment type="caution">
    <text evidence="2">The sequence shown here is derived from an EMBL/GenBank/DDBJ whole genome shotgun (WGS) entry which is preliminary data.</text>
</comment>
<protein>
    <recommendedName>
        <fullName evidence="4">Outer membrane protein beta-barrel domain-containing protein</fullName>
    </recommendedName>
</protein>
<keyword evidence="1" id="KW-0732">Signal</keyword>
<dbReference type="RefSeq" id="WP_303302604.1">
    <property type="nucleotide sequence ID" value="NZ_BAABDA010000055.1"/>
</dbReference>
<organism evidence="2 3">
    <name type="scientific">Flavivirga jejuensis</name>
    <dbReference type="NCBI Taxonomy" id="870487"/>
    <lineage>
        <taxon>Bacteria</taxon>
        <taxon>Pseudomonadati</taxon>
        <taxon>Bacteroidota</taxon>
        <taxon>Flavobacteriia</taxon>
        <taxon>Flavobacteriales</taxon>
        <taxon>Flavobacteriaceae</taxon>
        <taxon>Flavivirga</taxon>
    </lineage>
</organism>
<evidence type="ECO:0000313" key="3">
    <source>
        <dbReference type="Proteomes" id="UP001176806"/>
    </source>
</evidence>
<keyword evidence="3" id="KW-1185">Reference proteome</keyword>
<feature type="signal peptide" evidence="1">
    <location>
        <begin position="1"/>
        <end position="21"/>
    </location>
</feature>
<name>A0ABT8WQH9_9FLAO</name>